<dbReference type="Pfam" id="PF02558">
    <property type="entry name" value="ApbA"/>
    <property type="match status" value="1"/>
</dbReference>
<protein>
    <submittedName>
        <fullName evidence="2">Ketopantoate reductase</fullName>
    </submittedName>
</protein>
<dbReference type="Proteomes" id="UP000487757">
    <property type="component" value="Unassembled WGS sequence"/>
</dbReference>
<dbReference type="AlphaFoldDB" id="A0A7K0G3X2"/>
<dbReference type="Gene3D" id="3.40.50.720">
    <property type="entry name" value="NAD(P)-binding Rossmann-like Domain"/>
    <property type="match status" value="1"/>
</dbReference>
<sequence length="313" mass="35410">MKILLFGRGVISTQYAWALENAGNEVTFYVRPGRIAEYGPTVDLNILDTRKNIKGIKIKHEWKITMIDDLNANHDYELIILSVQHYHFKDAVDFLANKIGSATVLVFNNLWEEPQQAVHKLPEGQLVWGFPMAGGGFDDKGTLNGALLDHIYMGTLGVVQSQRSEAVANLFRASYFKIKESKDFRSWLFGHFVFNAALHLEAARSNTGLISLEAMKTTTFWKNVVLNGKELIPLLKLRKVDLDAASDLKMFNLPPWLLAIIMNLVIKWVPALRIILTSHSNPIEIKSYVQDVISKAKEINIHLPRYEHSGNAE</sequence>
<dbReference type="InterPro" id="IPR036291">
    <property type="entry name" value="NAD(P)-bd_dom_sf"/>
</dbReference>
<accession>A0A7K0G3X2</accession>
<reference evidence="2 3" key="1">
    <citation type="submission" date="2019-11" db="EMBL/GenBank/DDBJ databases">
        <title>Pedobacter petrophilus genome.</title>
        <authorList>
            <person name="Feldbauer M.J."/>
            <person name="Newman J.D."/>
        </authorList>
    </citation>
    <scope>NUCLEOTIDE SEQUENCE [LARGE SCALE GENOMIC DNA]</scope>
    <source>
        <strain evidence="2 3">LMG 29686</strain>
    </source>
</reference>
<dbReference type="InterPro" id="IPR013332">
    <property type="entry name" value="KPR_N"/>
</dbReference>
<gene>
    <name evidence="2" type="ORF">GJU39_20710</name>
</gene>
<dbReference type="RefSeq" id="WP_154282909.1">
    <property type="nucleotide sequence ID" value="NZ_JBHUJQ010000001.1"/>
</dbReference>
<proteinExistence type="predicted"/>
<feature type="domain" description="Ketopantoate reductase N-terminal" evidence="1">
    <location>
        <begin position="3"/>
        <end position="155"/>
    </location>
</feature>
<dbReference type="EMBL" id="WKKH01000056">
    <property type="protein sequence ID" value="MRX78505.1"/>
    <property type="molecule type" value="Genomic_DNA"/>
</dbReference>
<evidence type="ECO:0000313" key="3">
    <source>
        <dbReference type="Proteomes" id="UP000487757"/>
    </source>
</evidence>
<evidence type="ECO:0000313" key="2">
    <source>
        <dbReference type="EMBL" id="MRX78505.1"/>
    </source>
</evidence>
<dbReference type="SUPFAM" id="SSF51735">
    <property type="entry name" value="NAD(P)-binding Rossmann-fold domains"/>
    <property type="match status" value="1"/>
</dbReference>
<evidence type="ECO:0000259" key="1">
    <source>
        <dbReference type="Pfam" id="PF02558"/>
    </source>
</evidence>
<name>A0A7K0G3X2_9SPHI</name>
<keyword evidence="3" id="KW-1185">Reference proteome</keyword>
<organism evidence="2 3">
    <name type="scientific">Pedobacter petrophilus</name>
    <dbReference type="NCBI Taxonomy" id="1908241"/>
    <lineage>
        <taxon>Bacteria</taxon>
        <taxon>Pseudomonadati</taxon>
        <taxon>Bacteroidota</taxon>
        <taxon>Sphingobacteriia</taxon>
        <taxon>Sphingobacteriales</taxon>
        <taxon>Sphingobacteriaceae</taxon>
        <taxon>Pedobacter</taxon>
    </lineage>
</organism>
<comment type="caution">
    <text evidence="2">The sequence shown here is derived from an EMBL/GenBank/DDBJ whole genome shotgun (WGS) entry which is preliminary data.</text>
</comment>
<dbReference type="OrthoDB" id="9793586at2"/>